<reference evidence="7 8" key="1">
    <citation type="submission" date="2020-02" db="EMBL/GenBank/DDBJ databases">
        <title>Draft genome sequence of Haematococcus lacustris strain NIES-144.</title>
        <authorList>
            <person name="Morimoto D."/>
            <person name="Nakagawa S."/>
            <person name="Yoshida T."/>
            <person name="Sawayama S."/>
        </authorList>
    </citation>
    <scope>NUCLEOTIDE SEQUENCE [LARGE SCALE GENOMIC DNA]</scope>
    <source>
        <strain evidence="7 8">NIES-144</strain>
    </source>
</reference>
<feature type="non-terminal residue" evidence="7">
    <location>
        <position position="1"/>
    </location>
</feature>
<evidence type="ECO:0000313" key="8">
    <source>
        <dbReference type="Proteomes" id="UP000485058"/>
    </source>
</evidence>
<sequence>MSVSAAAPLTLPQRMVSLFTLAGRGNPAAVSALELRQQQAEDAAYAAKLPGQEALQAMLSARSFPSLTSQLHLLLRRGVRKMRHITGFVPQDDIVHEDLSVRENLSYAAHLRLPRDLADAHRRAAVIEDALDMLQLRHIQHYRVGSVEKRGISGGQRKRVNIGLELVSSPSVLFLDEPTSGLDATASNDILTQRLLLQREVASGVGMPAQFLAANLIDLVWVFTAPALYLAPYYNLTLP</sequence>
<keyword evidence="2" id="KW-0813">Transport</keyword>
<organism evidence="7 8">
    <name type="scientific">Haematococcus lacustris</name>
    <name type="common">Green alga</name>
    <name type="synonym">Haematococcus pluvialis</name>
    <dbReference type="NCBI Taxonomy" id="44745"/>
    <lineage>
        <taxon>Eukaryota</taxon>
        <taxon>Viridiplantae</taxon>
        <taxon>Chlorophyta</taxon>
        <taxon>core chlorophytes</taxon>
        <taxon>Chlorophyceae</taxon>
        <taxon>CS clade</taxon>
        <taxon>Chlamydomonadales</taxon>
        <taxon>Haematococcaceae</taxon>
        <taxon>Haematococcus</taxon>
    </lineage>
</organism>
<evidence type="ECO:0000256" key="1">
    <source>
        <dbReference type="ARBA" id="ARBA00004141"/>
    </source>
</evidence>
<evidence type="ECO:0000259" key="6">
    <source>
        <dbReference type="PROSITE" id="PS50893"/>
    </source>
</evidence>
<dbReference type="AlphaFoldDB" id="A0A699ZBU6"/>
<name>A0A699ZBU6_HAELA</name>
<dbReference type="GO" id="GO:0005524">
    <property type="term" value="F:ATP binding"/>
    <property type="evidence" value="ECO:0007669"/>
    <property type="project" value="InterPro"/>
</dbReference>
<dbReference type="SUPFAM" id="SSF52540">
    <property type="entry name" value="P-loop containing nucleoside triphosphate hydrolases"/>
    <property type="match status" value="1"/>
</dbReference>
<evidence type="ECO:0000256" key="3">
    <source>
        <dbReference type="ARBA" id="ARBA00022692"/>
    </source>
</evidence>
<dbReference type="PROSITE" id="PS00211">
    <property type="entry name" value="ABC_TRANSPORTER_1"/>
    <property type="match status" value="1"/>
</dbReference>
<evidence type="ECO:0000256" key="5">
    <source>
        <dbReference type="ARBA" id="ARBA00023136"/>
    </source>
</evidence>
<dbReference type="GO" id="GO:0042626">
    <property type="term" value="F:ATPase-coupled transmembrane transporter activity"/>
    <property type="evidence" value="ECO:0007669"/>
    <property type="project" value="TreeGrafter"/>
</dbReference>
<comment type="caution">
    <text evidence="7">The sequence shown here is derived from an EMBL/GenBank/DDBJ whole genome shotgun (WGS) entry which is preliminary data.</text>
</comment>
<dbReference type="InterPro" id="IPR027417">
    <property type="entry name" value="P-loop_NTPase"/>
</dbReference>
<dbReference type="InterPro" id="IPR050352">
    <property type="entry name" value="ABCG_transporters"/>
</dbReference>
<dbReference type="PANTHER" id="PTHR48041">
    <property type="entry name" value="ABC TRANSPORTER G FAMILY MEMBER 28"/>
    <property type="match status" value="1"/>
</dbReference>
<dbReference type="GO" id="GO:0016887">
    <property type="term" value="F:ATP hydrolysis activity"/>
    <property type="evidence" value="ECO:0007669"/>
    <property type="project" value="InterPro"/>
</dbReference>
<protein>
    <recommendedName>
        <fullName evidence="6">ABC transporter domain-containing protein</fullName>
    </recommendedName>
</protein>
<evidence type="ECO:0000256" key="4">
    <source>
        <dbReference type="ARBA" id="ARBA00022989"/>
    </source>
</evidence>
<dbReference type="GO" id="GO:0016020">
    <property type="term" value="C:membrane"/>
    <property type="evidence" value="ECO:0007669"/>
    <property type="project" value="UniProtKB-SubCell"/>
</dbReference>
<keyword evidence="3" id="KW-0812">Transmembrane</keyword>
<keyword evidence="4" id="KW-1133">Transmembrane helix</keyword>
<keyword evidence="8" id="KW-1185">Reference proteome</keyword>
<evidence type="ECO:0000256" key="2">
    <source>
        <dbReference type="ARBA" id="ARBA00022448"/>
    </source>
</evidence>
<accession>A0A699ZBU6</accession>
<evidence type="ECO:0000313" key="7">
    <source>
        <dbReference type="EMBL" id="GFH19581.1"/>
    </source>
</evidence>
<dbReference type="EMBL" id="BLLF01001486">
    <property type="protein sequence ID" value="GFH19581.1"/>
    <property type="molecule type" value="Genomic_DNA"/>
</dbReference>
<proteinExistence type="predicted"/>
<keyword evidence="5" id="KW-0472">Membrane</keyword>
<feature type="non-terminal residue" evidence="7">
    <location>
        <position position="239"/>
    </location>
</feature>
<comment type="subcellular location">
    <subcellularLocation>
        <location evidence="1">Membrane</location>
        <topology evidence="1">Multi-pass membrane protein</topology>
    </subcellularLocation>
</comment>
<dbReference type="Proteomes" id="UP000485058">
    <property type="component" value="Unassembled WGS sequence"/>
</dbReference>
<dbReference type="PROSITE" id="PS50893">
    <property type="entry name" value="ABC_TRANSPORTER_2"/>
    <property type="match status" value="1"/>
</dbReference>
<dbReference type="InterPro" id="IPR017871">
    <property type="entry name" value="ABC_transporter-like_CS"/>
</dbReference>
<dbReference type="Gene3D" id="3.40.50.300">
    <property type="entry name" value="P-loop containing nucleotide triphosphate hydrolases"/>
    <property type="match status" value="1"/>
</dbReference>
<dbReference type="PANTHER" id="PTHR48041:SF91">
    <property type="entry name" value="ABC TRANSPORTER G FAMILY MEMBER 28"/>
    <property type="match status" value="1"/>
</dbReference>
<gene>
    <name evidence="7" type="ORF">HaLaN_16546</name>
</gene>
<dbReference type="Pfam" id="PF00005">
    <property type="entry name" value="ABC_tran"/>
    <property type="match status" value="1"/>
</dbReference>
<dbReference type="InterPro" id="IPR003439">
    <property type="entry name" value="ABC_transporter-like_ATP-bd"/>
</dbReference>
<feature type="domain" description="ABC transporter" evidence="6">
    <location>
        <begin position="13"/>
        <end position="238"/>
    </location>
</feature>